<dbReference type="OrthoDB" id="2585512at2759"/>
<dbReference type="InterPro" id="IPR036047">
    <property type="entry name" value="F-box-like_dom_sf"/>
</dbReference>
<evidence type="ECO:0000256" key="1">
    <source>
        <dbReference type="SAM" id="MobiDB-lite"/>
    </source>
</evidence>
<proteinExistence type="predicted"/>
<dbReference type="Pfam" id="PF25372">
    <property type="entry name" value="DUF7885"/>
    <property type="match status" value="1"/>
</dbReference>
<dbReference type="SUPFAM" id="SSF81383">
    <property type="entry name" value="F-box domain"/>
    <property type="match status" value="1"/>
</dbReference>
<evidence type="ECO:0000259" key="2">
    <source>
        <dbReference type="Pfam" id="PF25372"/>
    </source>
</evidence>
<sequence>MNTLIPFPVSQLAINHSLSQIPTRWPACHRLVLLWAPVVGCISWESLSVAYPHDRNSPIQSPHSMPEGKRGRAVEHAMEKKPRAAAAAVGDGGGSRGEASGSSEGGGLVERLPEALLVEVLGRLEVDDACSAAASCRALHGAAAAAISAITTIELSAFAPSNAILSRILEGNGAVRSLTVNCSLLDDSAASVIAKGSLRELSLLKCSFRMSFFMAIGERCRNLRSLKLEVADASGHPGLSTCLAPIYAGCIYLETLWVKFPLLDPHAAYYETGLPFLPSNLKELLLQPVSHSRAKTVFPRTTSLTKHISDSLESLSLALDTITDELVMLITSNVRNLVELCLEDEPVAQPNLPEDLTNVGLQALGLCHNLRHLSLTRRYCDFRRVNDFGILMLAEGCKQLRAIRLSGFSKVSDAGYAALLHSGKDLKKFEVSNGLCLSDLACLDLDKAAPNITEVRLLNCALLTSDTAISLAPCTNLKVLDLSGCKSIADSGLVSISQLPKLTLLDLAGADITDAGLSALGNGRCLISSLCLRGCRRISSNGIASLLCGTGTINKTLVSLDIGNVPRISCRAVTVIAKNCEQINSLCLRNCLLITDSSLEVLGSMGRDSNKCSLRMLDLAYCSKLSRNFLRLFEPPLFRGLRWLGVGKNVVQRRGCSPTVAELLERKPGLTICGNACDMGCRNKCHPDIRFLQ</sequence>
<dbReference type="InterPro" id="IPR006553">
    <property type="entry name" value="Leu-rich_rpt_Cys-con_subtyp"/>
</dbReference>
<evidence type="ECO:0000313" key="4">
    <source>
        <dbReference type="Proteomes" id="UP000275267"/>
    </source>
</evidence>
<dbReference type="PANTHER" id="PTHR13318:SF176">
    <property type="entry name" value="F-BOX PROTEIN AT-B"/>
    <property type="match status" value="1"/>
</dbReference>
<dbReference type="AlphaFoldDB" id="A0A3L6PPG1"/>
<evidence type="ECO:0000313" key="3">
    <source>
        <dbReference type="EMBL" id="RLM60545.1"/>
    </source>
</evidence>
<dbReference type="InterPro" id="IPR057207">
    <property type="entry name" value="FBXL15_LRR"/>
</dbReference>
<dbReference type="FunFam" id="3.80.10.10:FF:000802">
    <property type="entry name" value="F-box protein At-B"/>
    <property type="match status" value="1"/>
</dbReference>
<feature type="region of interest" description="Disordered" evidence="1">
    <location>
        <begin position="83"/>
        <end position="107"/>
    </location>
</feature>
<dbReference type="InterPro" id="IPR032675">
    <property type="entry name" value="LRR_dom_sf"/>
</dbReference>
<dbReference type="GO" id="GO:0019005">
    <property type="term" value="C:SCF ubiquitin ligase complex"/>
    <property type="evidence" value="ECO:0007669"/>
    <property type="project" value="TreeGrafter"/>
</dbReference>
<dbReference type="SUPFAM" id="SSF52047">
    <property type="entry name" value="RNI-like"/>
    <property type="match status" value="2"/>
</dbReference>
<dbReference type="Proteomes" id="UP000275267">
    <property type="component" value="Unassembled WGS sequence"/>
</dbReference>
<dbReference type="EMBL" id="PQIB02000016">
    <property type="protein sequence ID" value="RLM60545.1"/>
    <property type="molecule type" value="Genomic_DNA"/>
</dbReference>
<name>A0A3L6PPG1_PANMI</name>
<reference evidence="4" key="1">
    <citation type="journal article" date="2019" name="Nat. Commun.">
        <title>The genome of broomcorn millet.</title>
        <authorList>
            <person name="Zou C."/>
            <person name="Miki D."/>
            <person name="Li D."/>
            <person name="Tang Q."/>
            <person name="Xiao L."/>
            <person name="Rajput S."/>
            <person name="Deng P."/>
            <person name="Jia W."/>
            <person name="Huang R."/>
            <person name="Zhang M."/>
            <person name="Sun Y."/>
            <person name="Hu J."/>
            <person name="Fu X."/>
            <person name="Schnable P.S."/>
            <person name="Li F."/>
            <person name="Zhang H."/>
            <person name="Feng B."/>
            <person name="Zhu X."/>
            <person name="Liu R."/>
            <person name="Schnable J.C."/>
            <person name="Zhu J.-K."/>
            <person name="Zhang H."/>
        </authorList>
    </citation>
    <scope>NUCLEOTIDE SEQUENCE [LARGE SCALE GENOMIC DNA]</scope>
</reference>
<dbReference type="PANTHER" id="PTHR13318">
    <property type="entry name" value="PARTNER OF PAIRED, ISOFORM B-RELATED"/>
    <property type="match status" value="1"/>
</dbReference>
<dbReference type="STRING" id="4540.A0A3L6PPG1"/>
<dbReference type="GO" id="GO:0031146">
    <property type="term" value="P:SCF-dependent proteasomal ubiquitin-dependent protein catabolic process"/>
    <property type="evidence" value="ECO:0007669"/>
    <property type="project" value="TreeGrafter"/>
</dbReference>
<protein>
    <submittedName>
        <fullName evidence="3">F-box protein</fullName>
    </submittedName>
</protein>
<feature type="domain" description="F-box/LRR-repeat protein 15-like leucin rich repeat" evidence="2">
    <location>
        <begin position="154"/>
        <end position="683"/>
    </location>
</feature>
<accession>A0A3L6PPG1</accession>
<dbReference type="Gene3D" id="3.80.10.10">
    <property type="entry name" value="Ribonuclease Inhibitor"/>
    <property type="match status" value="2"/>
</dbReference>
<gene>
    <name evidence="3" type="ORF">C2845_PM14G18030</name>
</gene>
<comment type="caution">
    <text evidence="3">The sequence shown here is derived from an EMBL/GenBank/DDBJ whole genome shotgun (WGS) entry which is preliminary data.</text>
</comment>
<dbReference type="SMART" id="SM00367">
    <property type="entry name" value="LRR_CC"/>
    <property type="match status" value="7"/>
</dbReference>
<organism evidence="3 4">
    <name type="scientific">Panicum miliaceum</name>
    <name type="common">Proso millet</name>
    <name type="synonym">Broomcorn millet</name>
    <dbReference type="NCBI Taxonomy" id="4540"/>
    <lineage>
        <taxon>Eukaryota</taxon>
        <taxon>Viridiplantae</taxon>
        <taxon>Streptophyta</taxon>
        <taxon>Embryophyta</taxon>
        <taxon>Tracheophyta</taxon>
        <taxon>Spermatophyta</taxon>
        <taxon>Magnoliopsida</taxon>
        <taxon>Liliopsida</taxon>
        <taxon>Poales</taxon>
        <taxon>Poaceae</taxon>
        <taxon>PACMAD clade</taxon>
        <taxon>Panicoideae</taxon>
        <taxon>Panicodae</taxon>
        <taxon>Paniceae</taxon>
        <taxon>Panicinae</taxon>
        <taxon>Panicum</taxon>
        <taxon>Panicum sect. Panicum</taxon>
    </lineage>
</organism>
<keyword evidence="4" id="KW-1185">Reference proteome</keyword>